<name>A0A1G7HZP0_9BACT</name>
<evidence type="ECO:0000259" key="8">
    <source>
        <dbReference type="Pfam" id="PF02687"/>
    </source>
</evidence>
<feature type="domain" description="ABC3 transporter permease C-terminal" evidence="8">
    <location>
        <begin position="687"/>
        <end position="800"/>
    </location>
</feature>
<gene>
    <name evidence="10" type="ORF">SAMN05444167_1260</name>
</gene>
<keyword evidence="11" id="KW-1185">Reference proteome</keyword>
<dbReference type="OrthoDB" id="9770036at2"/>
<dbReference type="InterPro" id="IPR050250">
    <property type="entry name" value="Macrolide_Exporter_MacB"/>
</dbReference>
<reference evidence="11" key="1">
    <citation type="submission" date="2016-10" db="EMBL/GenBank/DDBJ databases">
        <authorList>
            <person name="Varghese N."/>
            <person name="Submissions S."/>
        </authorList>
    </citation>
    <scope>NUCLEOTIDE SEQUENCE [LARGE SCALE GENOMIC DNA]</scope>
    <source>
        <strain evidence="11">GAS232</strain>
    </source>
</reference>
<feature type="domain" description="ABC3 transporter permease C-terminal" evidence="8">
    <location>
        <begin position="273"/>
        <end position="392"/>
    </location>
</feature>
<keyword evidence="5 7" id="KW-0472">Membrane</keyword>
<evidence type="ECO:0000256" key="2">
    <source>
        <dbReference type="ARBA" id="ARBA00022475"/>
    </source>
</evidence>
<dbReference type="PANTHER" id="PTHR30572:SF4">
    <property type="entry name" value="ABC TRANSPORTER PERMEASE YTRF"/>
    <property type="match status" value="1"/>
</dbReference>
<feature type="domain" description="MacB-like periplasmic core" evidence="9">
    <location>
        <begin position="474"/>
        <end position="636"/>
    </location>
</feature>
<dbReference type="InterPro" id="IPR025857">
    <property type="entry name" value="MacB_PCD"/>
</dbReference>
<dbReference type="RefSeq" id="WP_083344386.1">
    <property type="nucleotide sequence ID" value="NZ_LT629690.1"/>
</dbReference>
<feature type="transmembrane region" description="Helical" evidence="7">
    <location>
        <begin position="415"/>
        <end position="438"/>
    </location>
</feature>
<comment type="similarity">
    <text evidence="6">Belongs to the ABC-4 integral membrane protein family.</text>
</comment>
<evidence type="ECO:0000256" key="4">
    <source>
        <dbReference type="ARBA" id="ARBA00022989"/>
    </source>
</evidence>
<dbReference type="EMBL" id="LT629690">
    <property type="protein sequence ID" value="SDF05594.1"/>
    <property type="molecule type" value="Genomic_DNA"/>
</dbReference>
<dbReference type="Proteomes" id="UP000182427">
    <property type="component" value="Chromosome I"/>
</dbReference>
<keyword evidence="4 7" id="KW-1133">Transmembrane helix</keyword>
<dbReference type="Pfam" id="PF02687">
    <property type="entry name" value="FtsX"/>
    <property type="match status" value="2"/>
</dbReference>
<feature type="transmembrane region" description="Helical" evidence="7">
    <location>
        <begin position="770"/>
        <end position="792"/>
    </location>
</feature>
<dbReference type="InterPro" id="IPR017800">
    <property type="entry name" value="ADOP"/>
</dbReference>
<proteinExistence type="inferred from homology"/>
<dbReference type="PANTHER" id="PTHR30572">
    <property type="entry name" value="MEMBRANE COMPONENT OF TRANSPORTER-RELATED"/>
    <property type="match status" value="1"/>
</dbReference>
<feature type="transmembrane region" description="Helical" evidence="7">
    <location>
        <begin position="682"/>
        <end position="709"/>
    </location>
</feature>
<evidence type="ECO:0000256" key="3">
    <source>
        <dbReference type="ARBA" id="ARBA00022692"/>
    </source>
</evidence>
<dbReference type="GO" id="GO:0022857">
    <property type="term" value="F:transmembrane transporter activity"/>
    <property type="evidence" value="ECO:0007669"/>
    <property type="project" value="TreeGrafter"/>
</dbReference>
<keyword evidence="3 7" id="KW-0812">Transmembrane</keyword>
<organism evidence="10 11">
    <name type="scientific">Terriglobus roseus</name>
    <dbReference type="NCBI Taxonomy" id="392734"/>
    <lineage>
        <taxon>Bacteria</taxon>
        <taxon>Pseudomonadati</taxon>
        <taxon>Acidobacteriota</taxon>
        <taxon>Terriglobia</taxon>
        <taxon>Terriglobales</taxon>
        <taxon>Acidobacteriaceae</taxon>
        <taxon>Terriglobus</taxon>
    </lineage>
</organism>
<feature type="transmembrane region" description="Helical" evidence="7">
    <location>
        <begin position="267"/>
        <end position="290"/>
    </location>
</feature>
<feature type="domain" description="MacB-like periplasmic core" evidence="9">
    <location>
        <begin position="22"/>
        <end position="231"/>
    </location>
</feature>
<evidence type="ECO:0000259" key="9">
    <source>
        <dbReference type="Pfam" id="PF12704"/>
    </source>
</evidence>
<dbReference type="AlphaFoldDB" id="A0A1G7HZP0"/>
<evidence type="ECO:0000256" key="5">
    <source>
        <dbReference type="ARBA" id="ARBA00023136"/>
    </source>
</evidence>
<feature type="transmembrane region" description="Helical" evidence="7">
    <location>
        <begin position="21"/>
        <end position="42"/>
    </location>
</feature>
<evidence type="ECO:0000256" key="7">
    <source>
        <dbReference type="SAM" id="Phobius"/>
    </source>
</evidence>
<dbReference type="GO" id="GO:0005886">
    <property type="term" value="C:plasma membrane"/>
    <property type="evidence" value="ECO:0007669"/>
    <property type="project" value="UniProtKB-SubCell"/>
</dbReference>
<keyword evidence="2" id="KW-1003">Cell membrane</keyword>
<dbReference type="Pfam" id="PF12704">
    <property type="entry name" value="MacB_PCD"/>
    <property type="match status" value="2"/>
</dbReference>
<dbReference type="NCBIfam" id="TIGR03434">
    <property type="entry name" value="ADOP"/>
    <property type="match status" value="1"/>
</dbReference>
<dbReference type="InterPro" id="IPR003838">
    <property type="entry name" value="ABC3_permease_C"/>
</dbReference>
<sequence length="807" mass="87636">MPSLLRNLRHTVRLLWKSPGLTITILLTLALGIGVNTAIFTVDYATLLAPLPYPHPEQLVVVWSKIKTYHNGISAGDYTDWNNQSRSFSTLSAFTGGSFNIATKDVPENIDGMQVTPGYYNMLGNPFFLGRDFLPEEGKEGKDHVVILTHKLWSHLGSDSSLVGKTMHVNTEPYTVVGILAPGVADRNDAQLIVPLVFKPEQLNHDFHWLLSIGRLKPGVTLKQAQADMDSVTSHIAEAYPKSNKGWGSFVEPLKNDFLPSERKQTLWILLGAVGFVLLIACVNVANLLLARGMSRQKELAVRSALGASRKMLFEQLLLESLLLAAVGGILGIGVGWAMLQALVAIMPQNTLPTEADLHLNLPVLFFTLAATTLAGVLFGSAPAWYASRIDPGEALKEGGRTGTSVGHHRLRQMLVIGEFALALSLLTGAGLAIHSFVKLLDVDLGIRPDHALTFYLPVPETRSKDPQRVVTYYRQILASIHSVPGVTSVSAETGTPLYGPGFGMPFTIVGKPAFNDPSMRPNTGYGMVTPDYFQTFGIALTRGRSFTDQDAASSVKVAVVNEDFAKKYLKDTDPLSTRISVEELIPGVTKLGAPQEWQIIGIYHNVHSRERAEGNPEMLIPFWQIPWPASAIGVRTTTDPAAMVHSIAEAVHRVDPDIALAEPRTMEEIHDRVLSNDRFTLILFVVFAVVALLLASIGVYGVISFSIAQRTHEIALRMALGASRRNVVGLIVREGMALAAIGLSVGAVGAYFVGWGMQKTLYGMGKIDLSVFLSVALLLLVSALLACMIPARRAASVQPMQALRAE</sequence>
<accession>A0A1G7HZP0</accession>
<feature type="transmembrane region" description="Helical" evidence="7">
    <location>
        <begin position="736"/>
        <end position="758"/>
    </location>
</feature>
<evidence type="ECO:0000313" key="11">
    <source>
        <dbReference type="Proteomes" id="UP000182427"/>
    </source>
</evidence>
<protein>
    <submittedName>
        <fullName evidence="10">Putative ABC transport system permease protein</fullName>
    </submittedName>
</protein>
<feature type="transmembrane region" description="Helical" evidence="7">
    <location>
        <begin position="317"/>
        <end position="344"/>
    </location>
</feature>
<evidence type="ECO:0000313" key="10">
    <source>
        <dbReference type="EMBL" id="SDF05594.1"/>
    </source>
</evidence>
<comment type="subcellular location">
    <subcellularLocation>
        <location evidence="1">Cell membrane</location>
        <topology evidence="1">Multi-pass membrane protein</topology>
    </subcellularLocation>
</comment>
<feature type="transmembrane region" description="Helical" evidence="7">
    <location>
        <begin position="364"/>
        <end position="387"/>
    </location>
</feature>
<evidence type="ECO:0000256" key="6">
    <source>
        <dbReference type="ARBA" id="ARBA00038076"/>
    </source>
</evidence>
<evidence type="ECO:0000256" key="1">
    <source>
        <dbReference type="ARBA" id="ARBA00004651"/>
    </source>
</evidence>